<dbReference type="RefSeq" id="WP_201687683.1">
    <property type="nucleotide sequence ID" value="NZ_JAEQND010000002.1"/>
</dbReference>
<dbReference type="PIRSF" id="PIRSF000332">
    <property type="entry name" value="FMO"/>
    <property type="match status" value="1"/>
</dbReference>
<dbReference type="Gene3D" id="3.50.50.60">
    <property type="entry name" value="FAD/NAD(P)-binding domain"/>
    <property type="match status" value="1"/>
</dbReference>
<keyword evidence="3" id="KW-0560">Oxidoreductase</keyword>
<dbReference type="InterPro" id="IPR036291">
    <property type="entry name" value="NAD(P)-bd_dom_sf"/>
</dbReference>
<dbReference type="Pfam" id="PF00743">
    <property type="entry name" value="FMO-like"/>
    <property type="match status" value="1"/>
</dbReference>
<protein>
    <submittedName>
        <fullName evidence="4">NAD(P)/FAD-dependent oxidoreductase</fullName>
    </submittedName>
</protein>
<sequence length="379" mass="41160">MQPVATPVLVIGAGPAGLATTASLLEHGIRPEVIERGEAVGQSWRGHYRRLHLHTVKEHSGLPRRGFPAHYPRYVAREQVVDYLADYASHFRIEPRFGEEAVAITRVDGRWRTACRSGLQVLSQAVVLATGANNRPHEPAYPGQSQYGGRVIHSRSYAEPSPYGGQRVLVVGMGNTGAEIALDLAQAGTDVTLAVRSPVNMVLRDVLGRPTQVTAMLLARLPRPIAFAIAGKFRDWTIGDLRPYGLRTPRASPLQQLMEEGRTPVIDVGTLRLIRQRRIAVRPGLESFTADGVRFTDGRSEAFDSVILATGYRPDVHKLLAGVHVPLDERELPRDVIGTGALAGLYFVGFDLRQPGGLLRSIGQQAREVAAAIAAAPLA</sequence>
<reference evidence="4 5" key="1">
    <citation type="journal article" date="2017" name="Int. J. Syst. Evol. Microbiol.">
        <title>Ramlibacter alkalitolerans sp. nov., alkali-tolerant bacterium isolated from soil of ginseng.</title>
        <authorList>
            <person name="Lee D.H."/>
            <person name="Cha C.J."/>
        </authorList>
    </citation>
    <scope>NUCLEOTIDE SEQUENCE [LARGE SCALE GENOMIC DNA]</scope>
    <source>
        <strain evidence="4 5">KACC 19305</strain>
    </source>
</reference>
<dbReference type="SUPFAM" id="SSF51735">
    <property type="entry name" value="NAD(P)-binding Rossmann-fold domains"/>
    <property type="match status" value="1"/>
</dbReference>
<dbReference type="PANTHER" id="PTHR43539:SF78">
    <property type="entry name" value="FLAVIN-CONTAINING MONOOXYGENASE"/>
    <property type="match status" value="1"/>
</dbReference>
<accession>A0ABS1JJR0</accession>
<evidence type="ECO:0000313" key="4">
    <source>
        <dbReference type="EMBL" id="MBL0424458.1"/>
    </source>
</evidence>
<dbReference type="InterPro" id="IPR000960">
    <property type="entry name" value="Flavin_mOase"/>
</dbReference>
<dbReference type="PANTHER" id="PTHR43539">
    <property type="entry name" value="FLAVIN-BINDING MONOOXYGENASE-LIKE PROTEIN (AFU_ORTHOLOGUE AFUA_4G09220)"/>
    <property type="match status" value="1"/>
</dbReference>
<evidence type="ECO:0000313" key="5">
    <source>
        <dbReference type="Proteomes" id="UP000622707"/>
    </source>
</evidence>
<gene>
    <name evidence="4" type="ORF">JI746_04985</name>
</gene>
<dbReference type="PRINTS" id="PR00469">
    <property type="entry name" value="PNDRDTASEII"/>
</dbReference>
<dbReference type="InterPro" id="IPR050982">
    <property type="entry name" value="Auxin_biosynth/cation_transpt"/>
</dbReference>
<dbReference type="InterPro" id="IPR036188">
    <property type="entry name" value="FAD/NAD-bd_sf"/>
</dbReference>
<dbReference type="InterPro" id="IPR020946">
    <property type="entry name" value="Flavin_mOase-like"/>
</dbReference>
<dbReference type="EMBL" id="JAEQND010000002">
    <property type="protein sequence ID" value="MBL0424458.1"/>
    <property type="molecule type" value="Genomic_DNA"/>
</dbReference>
<proteinExistence type="predicted"/>
<keyword evidence="2" id="KW-0274">FAD</keyword>
<evidence type="ECO:0000256" key="3">
    <source>
        <dbReference type="ARBA" id="ARBA00023002"/>
    </source>
</evidence>
<evidence type="ECO:0000256" key="2">
    <source>
        <dbReference type="ARBA" id="ARBA00022827"/>
    </source>
</evidence>
<keyword evidence="1" id="KW-0285">Flavoprotein</keyword>
<organism evidence="4 5">
    <name type="scientific">Ramlibacter alkalitolerans</name>
    <dbReference type="NCBI Taxonomy" id="2039631"/>
    <lineage>
        <taxon>Bacteria</taxon>
        <taxon>Pseudomonadati</taxon>
        <taxon>Pseudomonadota</taxon>
        <taxon>Betaproteobacteria</taxon>
        <taxon>Burkholderiales</taxon>
        <taxon>Comamonadaceae</taxon>
        <taxon>Ramlibacter</taxon>
    </lineage>
</organism>
<comment type="caution">
    <text evidence="4">The sequence shown here is derived from an EMBL/GenBank/DDBJ whole genome shotgun (WGS) entry which is preliminary data.</text>
</comment>
<dbReference type="SUPFAM" id="SSF51905">
    <property type="entry name" value="FAD/NAD(P)-binding domain"/>
    <property type="match status" value="1"/>
</dbReference>
<dbReference type="Proteomes" id="UP000622707">
    <property type="component" value="Unassembled WGS sequence"/>
</dbReference>
<evidence type="ECO:0000256" key="1">
    <source>
        <dbReference type="ARBA" id="ARBA00022630"/>
    </source>
</evidence>
<keyword evidence="5" id="KW-1185">Reference proteome</keyword>
<dbReference type="PRINTS" id="PR00368">
    <property type="entry name" value="FADPNR"/>
</dbReference>
<name>A0ABS1JJR0_9BURK</name>